<dbReference type="EMBL" id="GGMR01012334">
    <property type="protein sequence ID" value="MBY24953.1"/>
    <property type="molecule type" value="Transcribed_RNA"/>
</dbReference>
<dbReference type="InterPro" id="IPR018289">
    <property type="entry name" value="MULE_transposase_dom"/>
</dbReference>
<dbReference type="PANTHER" id="PTHR33977">
    <property type="entry name" value="ZINC ION BINDING PROTEIN"/>
    <property type="match status" value="1"/>
</dbReference>
<name>A0A2S2P670_SCHGA</name>
<dbReference type="Pfam" id="PF10551">
    <property type="entry name" value="MULE"/>
    <property type="match status" value="1"/>
</dbReference>
<reference evidence="2" key="1">
    <citation type="submission" date="2018-04" db="EMBL/GenBank/DDBJ databases">
        <title>Transcriptome of Schizaphis graminum biotype I.</title>
        <authorList>
            <person name="Scully E.D."/>
            <person name="Geib S.M."/>
            <person name="Palmer N.A."/>
            <person name="Koch K."/>
            <person name="Bradshaw J."/>
            <person name="Heng-Moss T."/>
            <person name="Sarath G."/>
        </authorList>
    </citation>
    <scope>NUCLEOTIDE SEQUENCE</scope>
</reference>
<evidence type="ECO:0000313" key="2">
    <source>
        <dbReference type="EMBL" id="MBY24953.1"/>
    </source>
</evidence>
<evidence type="ECO:0000259" key="1">
    <source>
        <dbReference type="Pfam" id="PF10551"/>
    </source>
</evidence>
<dbReference type="PANTHER" id="PTHR33977:SF1">
    <property type="entry name" value="ZINC ION BINDING PROTEIN"/>
    <property type="match status" value="1"/>
</dbReference>
<accession>A0A2S2P670</accession>
<organism evidence="2">
    <name type="scientific">Schizaphis graminum</name>
    <name type="common">Green bug aphid</name>
    <dbReference type="NCBI Taxonomy" id="13262"/>
    <lineage>
        <taxon>Eukaryota</taxon>
        <taxon>Metazoa</taxon>
        <taxon>Ecdysozoa</taxon>
        <taxon>Arthropoda</taxon>
        <taxon>Hexapoda</taxon>
        <taxon>Insecta</taxon>
        <taxon>Pterygota</taxon>
        <taxon>Neoptera</taxon>
        <taxon>Paraneoptera</taxon>
        <taxon>Hemiptera</taxon>
        <taxon>Sternorrhyncha</taxon>
        <taxon>Aphidomorpha</taxon>
        <taxon>Aphidoidea</taxon>
        <taxon>Aphididae</taxon>
        <taxon>Aphidini</taxon>
        <taxon>Schizaphis</taxon>
    </lineage>
</organism>
<sequence length="140" mass="15940">MIFFLVIMTNFQAEMLLQFGNNKICIDGTHGLNSYSIQLYTLLVVDEFDNGIPAAFCFSNKSDTATYMLFFESLRNSIGIIKPVVFMSDDEPAFYNAWSSIMGPTSKQLLCTWHVLRNWSTNLVCILHTFCQVTTLQVII</sequence>
<feature type="domain" description="MULE transposase" evidence="1">
    <location>
        <begin position="24"/>
        <end position="118"/>
    </location>
</feature>
<protein>
    <recommendedName>
        <fullName evidence="1">MULE transposase domain-containing protein</fullName>
    </recommendedName>
</protein>
<gene>
    <name evidence="2" type="ORF">g.136479</name>
</gene>
<proteinExistence type="predicted"/>
<dbReference type="AlphaFoldDB" id="A0A2S2P670"/>